<accession>A0ABU1IXL1</accession>
<name>A0ABU1IXL1_9BACL</name>
<protein>
    <recommendedName>
        <fullName evidence="3">ParA family protein</fullName>
    </recommendedName>
</protein>
<evidence type="ECO:0008006" key="3">
    <source>
        <dbReference type="Google" id="ProtNLM"/>
    </source>
</evidence>
<gene>
    <name evidence="1" type="ORF">JOC58_001539</name>
</gene>
<keyword evidence="2" id="KW-1185">Reference proteome</keyword>
<dbReference type="EMBL" id="JAVDQH010000005">
    <property type="protein sequence ID" value="MDR6243646.1"/>
    <property type="molecule type" value="Genomic_DNA"/>
</dbReference>
<dbReference type="Proteomes" id="UP001185028">
    <property type="component" value="Unassembled WGS sequence"/>
</dbReference>
<reference evidence="1 2" key="1">
    <citation type="submission" date="2023-07" db="EMBL/GenBank/DDBJ databases">
        <title>Genomic Encyclopedia of Type Strains, Phase IV (KMG-IV): sequencing the most valuable type-strain genomes for metagenomic binning, comparative biology and taxonomic classification.</title>
        <authorList>
            <person name="Goeker M."/>
        </authorList>
    </citation>
    <scope>NUCLEOTIDE SEQUENCE [LARGE SCALE GENOMIC DNA]</scope>
    <source>
        <strain evidence="1 2">DSM 22170</strain>
    </source>
</reference>
<dbReference type="InterPro" id="IPR027417">
    <property type="entry name" value="P-loop_NTPase"/>
</dbReference>
<evidence type="ECO:0000313" key="2">
    <source>
        <dbReference type="Proteomes" id="UP001185028"/>
    </source>
</evidence>
<dbReference type="SUPFAM" id="SSF52540">
    <property type="entry name" value="P-loop containing nucleoside triphosphate hydrolases"/>
    <property type="match status" value="1"/>
</dbReference>
<dbReference type="RefSeq" id="WP_188776854.1">
    <property type="nucleotide sequence ID" value="NZ_BMMB01000008.1"/>
</dbReference>
<comment type="caution">
    <text evidence="1">The sequence shown here is derived from an EMBL/GenBank/DDBJ whole genome shotgun (WGS) entry which is preliminary data.</text>
</comment>
<organism evidence="1 2">
    <name type="scientific">Paenibacillus hunanensis</name>
    <dbReference type="NCBI Taxonomy" id="539262"/>
    <lineage>
        <taxon>Bacteria</taxon>
        <taxon>Bacillati</taxon>
        <taxon>Bacillota</taxon>
        <taxon>Bacilli</taxon>
        <taxon>Bacillales</taxon>
        <taxon>Paenibacillaceae</taxon>
        <taxon>Paenibacillus</taxon>
    </lineage>
</organism>
<dbReference type="Gene3D" id="3.40.50.300">
    <property type="entry name" value="P-loop containing nucleotide triphosphate hydrolases"/>
    <property type="match status" value="1"/>
</dbReference>
<proteinExistence type="predicted"/>
<evidence type="ECO:0000313" key="1">
    <source>
        <dbReference type="EMBL" id="MDR6243646.1"/>
    </source>
</evidence>
<sequence>MGNVIAFWGARPGQTGNSSNLVASAAMLALDYVSIVLAGHTQYGGSLVEDAFRRQQRTLDAMSIAYSSSGIDSLERLARSGQLTGSTMKDYTLPVFSGSLDLLPGTNKPDADLFIRMHEVAAPICQAARSAYDLTLLDAGSGTGHALNEAVIAHADLVVVSLSQNMSLLREFFEQMPEHLEGKPYVLVIGQYDPASQLTINNIRRLFKPKAPLFALPHCTTYMDACNEQKVVEFFLKRKHVQRDQPDYTFMQYIRKLNKGLFEALEVDSNMYAKEA</sequence>